<dbReference type="PROSITE" id="PS51194">
    <property type="entry name" value="HELICASE_CTER"/>
    <property type="match status" value="1"/>
</dbReference>
<evidence type="ECO:0000259" key="10">
    <source>
        <dbReference type="PROSITE" id="PS50042"/>
    </source>
</evidence>
<dbReference type="Pfam" id="PF00271">
    <property type="entry name" value="Helicase_C"/>
    <property type="match status" value="1"/>
</dbReference>
<evidence type="ECO:0000259" key="11">
    <source>
        <dbReference type="PROSITE" id="PS51192"/>
    </source>
</evidence>
<dbReference type="GO" id="GO:0005634">
    <property type="term" value="C:nucleus"/>
    <property type="evidence" value="ECO:0007669"/>
    <property type="project" value="UniProtKB-SubCell"/>
</dbReference>
<dbReference type="PROSITE" id="PS51192">
    <property type="entry name" value="HELICASE_ATP_BIND_1"/>
    <property type="match status" value="1"/>
</dbReference>
<dbReference type="GO" id="GO:0005737">
    <property type="term" value="C:cytoplasm"/>
    <property type="evidence" value="ECO:0007669"/>
    <property type="project" value="TreeGrafter"/>
</dbReference>
<dbReference type="CDD" id="cd17920">
    <property type="entry name" value="DEXHc_RecQ"/>
    <property type="match status" value="1"/>
</dbReference>
<sequence length="826" mass="94722">MAEEQLRARIRRMRLQLPNFPLRDVPDKLLFDLLSESENVLNYVNSTRNTTLFKQGDPATYWYLLISGGVELSVSDQSQLSDSSHLTSTSAAVNGSPAKQPHSLQLLKLDSGAIFGELNSSVHSCSAHFNRPSEFTKIPQAHFLELYREHANHLQPFILVMEDFVSEHVGPCQKKRRSQETQNIPSTDSSSKECTSVTLLPNAYEKFAESCVAMDVQEWKDEADNERAFREQKQYQILCSTFGHEDFRNKEQREAIEAAIKRKSDVFISFPTGCGKSLCYQLPAVYHEGLTIVFTPILALIQDQIAGMRSRNISCATLNSTLEPEEKRKIKEDLKQEHPKLRILFITPETACKDKQLREIIGKLSERDLVKYFIVDEAHCVVKWGRAFRPHYRRLSEMREFAPKATWVALTATANEIEEQEIINMLEMQQVKKFKLPTYRKNLFLDAVDMESLGTDDHMLDFIKNIMTESEFNDGPAKCSGIVYCRTKKHCENFAAFLNNNGINSLAYHAGMQTLVKEDIHQRWMSGEVPVIVATIAFGMGIDKPNVRFVVHWGAPGTLSAYCQESGRAGRDDKRSYCRIYFSPNNLGVMNHFVDLECDDVQREWHGKPQAVIDELKKRIKNDMIEMLDYIHGPQRCRHKIISNYFNHEMEACEQNCDGCLDSIEYSLVITNIIEMVEQTSLNVDQLQIEYNSSDDLRETTNGHECSSNKSDIDIEESGQRPRISSSDSEKEQYLYLEYQDLPSPFITLQTRENFRKQIFAVLRDNLATNKIGEIFQHTNCRAGRLEAYCYKSSVDLAAYAQSFAFLINKIRSETKKKEPFVESED</sequence>
<dbReference type="InterPro" id="IPR032284">
    <property type="entry name" value="RecQ_Zn-bd"/>
</dbReference>
<dbReference type="Gene3D" id="2.60.120.10">
    <property type="entry name" value="Jelly Rolls"/>
    <property type="match status" value="1"/>
</dbReference>
<dbReference type="CDD" id="cd00038">
    <property type="entry name" value="CAP_ED"/>
    <property type="match status" value="1"/>
</dbReference>
<comment type="similarity">
    <text evidence="1 8">Belongs to the helicase family. RecQ subfamily.</text>
</comment>
<dbReference type="InterPro" id="IPR014001">
    <property type="entry name" value="Helicase_ATP-bd"/>
</dbReference>
<reference evidence="13" key="1">
    <citation type="submission" date="2022-01" db="EMBL/GenBank/DDBJ databases">
        <title>Genome Sequence Resource for Two Populations of Ditylenchus destructor, the Migratory Endoparasitic Phytonematode.</title>
        <authorList>
            <person name="Zhang H."/>
            <person name="Lin R."/>
            <person name="Xie B."/>
        </authorList>
    </citation>
    <scope>NUCLEOTIDE SEQUENCE</scope>
    <source>
        <strain evidence="13">BazhouSP</strain>
    </source>
</reference>
<dbReference type="PROSITE" id="PS50042">
    <property type="entry name" value="CNMP_BINDING_3"/>
    <property type="match status" value="1"/>
</dbReference>
<keyword evidence="3 8" id="KW-0378">Hydrolase</keyword>
<feature type="region of interest" description="Disordered" evidence="9">
    <location>
        <begin position="171"/>
        <end position="193"/>
    </location>
</feature>
<dbReference type="GO" id="GO:0005694">
    <property type="term" value="C:chromosome"/>
    <property type="evidence" value="ECO:0007669"/>
    <property type="project" value="TreeGrafter"/>
</dbReference>
<comment type="subcellular location">
    <subcellularLocation>
        <location evidence="8">Nucleus</location>
    </subcellularLocation>
</comment>
<dbReference type="GO" id="GO:0005524">
    <property type="term" value="F:ATP binding"/>
    <property type="evidence" value="ECO:0007669"/>
    <property type="project" value="UniProtKB-KW"/>
</dbReference>
<feature type="domain" description="Helicase ATP-binding" evidence="11">
    <location>
        <begin position="257"/>
        <end position="432"/>
    </location>
</feature>
<dbReference type="SUPFAM" id="SSF52540">
    <property type="entry name" value="P-loop containing nucleoside triphosphate hydrolases"/>
    <property type="match status" value="2"/>
</dbReference>
<dbReference type="InterPro" id="IPR004589">
    <property type="entry name" value="DNA_helicase_ATP-dep_RecQ"/>
</dbReference>
<evidence type="ECO:0000256" key="4">
    <source>
        <dbReference type="ARBA" id="ARBA00022806"/>
    </source>
</evidence>
<dbReference type="InterPro" id="IPR001650">
    <property type="entry name" value="Helicase_C-like"/>
</dbReference>
<keyword evidence="14" id="KW-1185">Reference proteome</keyword>
<dbReference type="InterPro" id="IPR000595">
    <property type="entry name" value="cNMP-bd_dom"/>
</dbReference>
<dbReference type="Proteomes" id="UP001201812">
    <property type="component" value="Unassembled WGS sequence"/>
</dbReference>
<evidence type="ECO:0000256" key="7">
    <source>
        <dbReference type="ARBA" id="ARBA00049360"/>
    </source>
</evidence>
<comment type="catalytic activity">
    <reaction evidence="7 8">
        <text>ATP + H2O = ADP + phosphate + H(+)</text>
        <dbReference type="Rhea" id="RHEA:13065"/>
        <dbReference type="ChEBI" id="CHEBI:15377"/>
        <dbReference type="ChEBI" id="CHEBI:15378"/>
        <dbReference type="ChEBI" id="CHEBI:30616"/>
        <dbReference type="ChEBI" id="CHEBI:43474"/>
        <dbReference type="ChEBI" id="CHEBI:456216"/>
    </reaction>
</comment>
<dbReference type="InterPro" id="IPR011545">
    <property type="entry name" value="DEAD/DEAH_box_helicase_dom"/>
</dbReference>
<keyword evidence="2 8" id="KW-0547">Nucleotide-binding</keyword>
<comment type="caution">
    <text evidence="13">The sequence shown here is derived from an EMBL/GenBank/DDBJ whole genome shotgun (WGS) entry which is preliminary data.</text>
</comment>
<dbReference type="SMART" id="SM00490">
    <property type="entry name" value="HELICc"/>
    <property type="match status" value="1"/>
</dbReference>
<dbReference type="NCBIfam" id="TIGR00614">
    <property type="entry name" value="recQ_fam"/>
    <property type="match status" value="1"/>
</dbReference>
<dbReference type="SMART" id="SM00487">
    <property type="entry name" value="DEXDc"/>
    <property type="match status" value="1"/>
</dbReference>
<evidence type="ECO:0000313" key="14">
    <source>
        <dbReference type="Proteomes" id="UP001201812"/>
    </source>
</evidence>
<dbReference type="PANTHER" id="PTHR13710">
    <property type="entry name" value="DNA HELICASE RECQ FAMILY MEMBER"/>
    <property type="match status" value="1"/>
</dbReference>
<dbReference type="SMART" id="SM00100">
    <property type="entry name" value="cNMP"/>
    <property type="match status" value="1"/>
</dbReference>
<evidence type="ECO:0000256" key="5">
    <source>
        <dbReference type="ARBA" id="ARBA00022840"/>
    </source>
</evidence>
<dbReference type="InterPro" id="IPR018490">
    <property type="entry name" value="cNMP-bd_dom_sf"/>
</dbReference>
<dbReference type="GO" id="GO:0043138">
    <property type="term" value="F:3'-5' DNA helicase activity"/>
    <property type="evidence" value="ECO:0007669"/>
    <property type="project" value="UniProtKB-EC"/>
</dbReference>
<comment type="catalytic activity">
    <reaction evidence="6 8">
        <text>Couples ATP hydrolysis with the unwinding of duplex DNA by translocating in the 3'-5' direction.</text>
        <dbReference type="EC" id="5.6.2.4"/>
    </reaction>
</comment>
<dbReference type="EMBL" id="JAKKPZ010000001">
    <property type="protein sequence ID" value="KAI1729407.1"/>
    <property type="molecule type" value="Genomic_DNA"/>
</dbReference>
<keyword evidence="5 8" id="KW-0067">ATP-binding</keyword>
<dbReference type="GO" id="GO:0016787">
    <property type="term" value="F:hydrolase activity"/>
    <property type="evidence" value="ECO:0007669"/>
    <property type="project" value="UniProtKB-KW"/>
</dbReference>
<gene>
    <name evidence="13" type="ORF">DdX_01648</name>
</gene>
<feature type="domain" description="Helicase C-terminal" evidence="12">
    <location>
        <begin position="471"/>
        <end position="620"/>
    </location>
</feature>
<evidence type="ECO:0000313" key="13">
    <source>
        <dbReference type="EMBL" id="KAI1729407.1"/>
    </source>
</evidence>
<evidence type="ECO:0000259" key="12">
    <source>
        <dbReference type="PROSITE" id="PS51194"/>
    </source>
</evidence>
<organism evidence="13 14">
    <name type="scientific">Ditylenchus destructor</name>
    <dbReference type="NCBI Taxonomy" id="166010"/>
    <lineage>
        <taxon>Eukaryota</taxon>
        <taxon>Metazoa</taxon>
        <taxon>Ecdysozoa</taxon>
        <taxon>Nematoda</taxon>
        <taxon>Chromadorea</taxon>
        <taxon>Rhabditida</taxon>
        <taxon>Tylenchina</taxon>
        <taxon>Tylenchomorpha</taxon>
        <taxon>Sphaerularioidea</taxon>
        <taxon>Anguinidae</taxon>
        <taxon>Anguininae</taxon>
        <taxon>Ditylenchus</taxon>
    </lineage>
</organism>
<dbReference type="GO" id="GO:0009378">
    <property type="term" value="F:four-way junction helicase activity"/>
    <property type="evidence" value="ECO:0007669"/>
    <property type="project" value="TreeGrafter"/>
</dbReference>
<evidence type="ECO:0000256" key="9">
    <source>
        <dbReference type="SAM" id="MobiDB-lite"/>
    </source>
</evidence>
<dbReference type="GO" id="GO:0000724">
    <property type="term" value="P:double-strand break repair via homologous recombination"/>
    <property type="evidence" value="ECO:0007669"/>
    <property type="project" value="TreeGrafter"/>
</dbReference>
<keyword evidence="4 8" id="KW-0347">Helicase</keyword>
<dbReference type="Pfam" id="PF16124">
    <property type="entry name" value="RecQ_Zn_bind"/>
    <property type="match status" value="1"/>
</dbReference>
<evidence type="ECO:0000256" key="6">
    <source>
        <dbReference type="ARBA" id="ARBA00034617"/>
    </source>
</evidence>
<feature type="domain" description="Cyclic nucleotide-binding" evidence="10">
    <location>
        <begin position="21"/>
        <end position="118"/>
    </location>
</feature>
<protein>
    <recommendedName>
        <fullName evidence="8">ATP-dependent DNA helicase</fullName>
        <ecNumber evidence="8">5.6.2.4</ecNumber>
    </recommendedName>
</protein>
<dbReference type="Pfam" id="PF00270">
    <property type="entry name" value="DEAD"/>
    <property type="match status" value="1"/>
</dbReference>
<name>A0AAD4NJ59_9BILA</name>
<evidence type="ECO:0000256" key="1">
    <source>
        <dbReference type="ARBA" id="ARBA00005446"/>
    </source>
</evidence>
<dbReference type="AlphaFoldDB" id="A0AAD4NJ59"/>
<evidence type="ECO:0000256" key="8">
    <source>
        <dbReference type="RuleBase" id="RU364117"/>
    </source>
</evidence>
<feature type="compositionally biased region" description="Polar residues" evidence="9">
    <location>
        <begin position="180"/>
        <end position="193"/>
    </location>
</feature>
<dbReference type="Gene3D" id="3.40.50.300">
    <property type="entry name" value="P-loop containing nucleotide triphosphate hydrolases"/>
    <property type="match status" value="2"/>
</dbReference>
<dbReference type="GO" id="GO:0003676">
    <property type="term" value="F:nucleic acid binding"/>
    <property type="evidence" value="ECO:0007669"/>
    <property type="project" value="InterPro"/>
</dbReference>
<accession>A0AAD4NJ59</accession>
<dbReference type="CDD" id="cd18794">
    <property type="entry name" value="SF2_C_RecQ"/>
    <property type="match status" value="1"/>
</dbReference>
<dbReference type="InterPro" id="IPR027417">
    <property type="entry name" value="P-loop_NTPase"/>
</dbReference>
<dbReference type="InterPro" id="IPR014710">
    <property type="entry name" value="RmlC-like_jellyroll"/>
</dbReference>
<dbReference type="PANTHER" id="PTHR13710:SF152">
    <property type="entry name" value="ATP-DEPENDENT DNA HELICASE Q5"/>
    <property type="match status" value="1"/>
</dbReference>
<proteinExistence type="inferred from homology"/>
<evidence type="ECO:0000256" key="3">
    <source>
        <dbReference type="ARBA" id="ARBA00022801"/>
    </source>
</evidence>
<dbReference type="SUPFAM" id="SSF51206">
    <property type="entry name" value="cAMP-binding domain-like"/>
    <property type="match status" value="1"/>
</dbReference>
<evidence type="ECO:0000256" key="2">
    <source>
        <dbReference type="ARBA" id="ARBA00022741"/>
    </source>
</evidence>
<keyword evidence="8" id="KW-0539">Nucleus</keyword>
<feature type="region of interest" description="Disordered" evidence="9">
    <location>
        <begin position="697"/>
        <end position="729"/>
    </location>
</feature>
<dbReference type="EC" id="5.6.2.4" evidence="8"/>